<dbReference type="Proteomes" id="UP001201262">
    <property type="component" value="Unassembled WGS sequence"/>
</dbReference>
<dbReference type="RefSeq" id="XP_046070312.1">
    <property type="nucleotide sequence ID" value="XM_046214222.1"/>
</dbReference>
<gene>
    <name evidence="1" type="ORF">BGW36DRAFT_360878</name>
</gene>
<reference evidence="1" key="1">
    <citation type="submission" date="2021-12" db="EMBL/GenBank/DDBJ databases">
        <title>Convergent genome expansion in fungi linked to evolution of root-endophyte symbiosis.</title>
        <authorList>
            <consortium name="DOE Joint Genome Institute"/>
            <person name="Ke Y.-H."/>
            <person name="Bonito G."/>
            <person name="Liao H.-L."/>
            <person name="Looney B."/>
            <person name="Rojas-Flechas A."/>
            <person name="Nash J."/>
            <person name="Hameed K."/>
            <person name="Schadt C."/>
            <person name="Martin F."/>
            <person name="Crous P.W."/>
            <person name="Miettinen O."/>
            <person name="Magnuson J.K."/>
            <person name="Labbe J."/>
            <person name="Jacobson D."/>
            <person name="Doktycz M.J."/>
            <person name="Veneault-Fourrey C."/>
            <person name="Kuo A."/>
            <person name="Mondo S."/>
            <person name="Calhoun S."/>
            <person name="Riley R."/>
            <person name="Ohm R."/>
            <person name="LaButti K."/>
            <person name="Andreopoulos B."/>
            <person name="Pangilinan J."/>
            <person name="Nolan M."/>
            <person name="Tritt A."/>
            <person name="Clum A."/>
            <person name="Lipzen A."/>
            <person name="Daum C."/>
            <person name="Barry K."/>
            <person name="Grigoriev I.V."/>
            <person name="Vilgalys R."/>
        </authorList>
    </citation>
    <scope>NUCLEOTIDE SEQUENCE</scope>
    <source>
        <strain evidence="1">PMI_201</strain>
    </source>
</reference>
<evidence type="ECO:0000313" key="1">
    <source>
        <dbReference type="EMBL" id="KAH8695170.1"/>
    </source>
</evidence>
<keyword evidence="2" id="KW-1185">Reference proteome</keyword>
<accession>A0AAD4PWK2</accession>
<evidence type="ECO:0000313" key="2">
    <source>
        <dbReference type="Proteomes" id="UP001201262"/>
    </source>
</evidence>
<name>A0AAD4PWK2_9EURO</name>
<proteinExistence type="predicted"/>
<dbReference type="GeneID" id="70244509"/>
<protein>
    <submittedName>
        <fullName evidence="1">Uncharacterized protein</fullName>
    </submittedName>
</protein>
<comment type="caution">
    <text evidence="1">The sequence shown here is derived from an EMBL/GenBank/DDBJ whole genome shotgun (WGS) entry which is preliminary data.</text>
</comment>
<dbReference type="AlphaFoldDB" id="A0AAD4PWK2"/>
<sequence>MSLGIIATISNVLRNAFQTELTSKDFTLLSVLTDDQLPVTVVAILEINSGVIATCIPTCIAIVRRRSQQTAQSNATPYASRTSRMRSGKLTPQLAHNGYAHDNASSLGEEDHQELLPMGHRCGIVSGTSKDTLGKGRGSVNVT</sequence>
<dbReference type="EMBL" id="JAJTJA010000008">
    <property type="protein sequence ID" value="KAH8695170.1"/>
    <property type="molecule type" value="Genomic_DNA"/>
</dbReference>
<organism evidence="1 2">
    <name type="scientific">Talaromyces proteolyticus</name>
    <dbReference type="NCBI Taxonomy" id="1131652"/>
    <lineage>
        <taxon>Eukaryota</taxon>
        <taxon>Fungi</taxon>
        <taxon>Dikarya</taxon>
        <taxon>Ascomycota</taxon>
        <taxon>Pezizomycotina</taxon>
        <taxon>Eurotiomycetes</taxon>
        <taxon>Eurotiomycetidae</taxon>
        <taxon>Eurotiales</taxon>
        <taxon>Trichocomaceae</taxon>
        <taxon>Talaromyces</taxon>
        <taxon>Talaromyces sect. Bacilispori</taxon>
    </lineage>
</organism>